<evidence type="ECO:0000259" key="1">
    <source>
        <dbReference type="PROSITE" id="PS51819"/>
    </source>
</evidence>
<dbReference type="EMBL" id="JAAXKY010000064">
    <property type="protein sequence ID" value="NMH79302.1"/>
    <property type="molecule type" value="Genomic_DNA"/>
</dbReference>
<proteinExistence type="predicted"/>
<comment type="caution">
    <text evidence="2">The sequence shown here is derived from an EMBL/GenBank/DDBJ whole genome shotgun (WGS) entry which is preliminary data.</text>
</comment>
<evidence type="ECO:0000313" key="2">
    <source>
        <dbReference type="EMBL" id="NMH79302.1"/>
    </source>
</evidence>
<keyword evidence="3" id="KW-1185">Reference proteome</keyword>
<evidence type="ECO:0000313" key="3">
    <source>
        <dbReference type="Proteomes" id="UP001296706"/>
    </source>
</evidence>
<dbReference type="PROSITE" id="PS51819">
    <property type="entry name" value="VOC"/>
    <property type="match status" value="1"/>
</dbReference>
<dbReference type="InterPro" id="IPR004360">
    <property type="entry name" value="Glyas_Fos-R_dOase_dom"/>
</dbReference>
<accession>A0ABX1RFZ2</accession>
<name>A0ABX1RFZ2_9PSEU</name>
<sequence>MDYRLEVAVLPVGDVDRALAFYTEQVGFTLDVDYRPSDDFRVVQLTPLGSHCSIQIVAGRTDARADPDRSMYLVVTDIDAARRDLLERGVDVGDVRHKSPIDGWQGGWQPGVDPQRGDYASFVDFADPDGNTWVLQERGFHVRG</sequence>
<dbReference type="Proteomes" id="UP001296706">
    <property type="component" value="Unassembled WGS sequence"/>
</dbReference>
<dbReference type="RefSeq" id="WP_169397364.1">
    <property type="nucleotide sequence ID" value="NZ_BAAAJH010000022.1"/>
</dbReference>
<feature type="domain" description="VOC" evidence="1">
    <location>
        <begin position="4"/>
        <end position="138"/>
    </location>
</feature>
<dbReference type="Pfam" id="PF00903">
    <property type="entry name" value="Glyoxalase"/>
    <property type="match status" value="1"/>
</dbReference>
<gene>
    <name evidence="2" type="ORF">HF577_19675</name>
</gene>
<dbReference type="Gene3D" id="3.10.180.10">
    <property type="entry name" value="2,3-Dihydroxybiphenyl 1,2-Dioxygenase, domain 1"/>
    <property type="match status" value="1"/>
</dbReference>
<dbReference type="InterPro" id="IPR029068">
    <property type="entry name" value="Glyas_Bleomycin-R_OHBP_Dase"/>
</dbReference>
<reference evidence="2 3" key="1">
    <citation type="submission" date="2020-04" db="EMBL/GenBank/DDBJ databases">
        <authorList>
            <person name="Klaysubun C."/>
            <person name="Duangmal K."/>
            <person name="Lipun K."/>
        </authorList>
    </citation>
    <scope>NUCLEOTIDE SEQUENCE [LARGE SCALE GENOMIC DNA]</scope>
    <source>
        <strain evidence="2 3">JCM 11839</strain>
    </source>
</reference>
<dbReference type="InterPro" id="IPR037523">
    <property type="entry name" value="VOC_core"/>
</dbReference>
<protein>
    <submittedName>
        <fullName evidence="2">VOC family protein</fullName>
    </submittedName>
</protein>
<organism evidence="2 3">
    <name type="scientific">Pseudonocardia xinjiangensis</name>
    <dbReference type="NCBI Taxonomy" id="75289"/>
    <lineage>
        <taxon>Bacteria</taxon>
        <taxon>Bacillati</taxon>
        <taxon>Actinomycetota</taxon>
        <taxon>Actinomycetes</taxon>
        <taxon>Pseudonocardiales</taxon>
        <taxon>Pseudonocardiaceae</taxon>
        <taxon>Pseudonocardia</taxon>
    </lineage>
</organism>
<dbReference type="SUPFAM" id="SSF54593">
    <property type="entry name" value="Glyoxalase/Bleomycin resistance protein/Dihydroxybiphenyl dioxygenase"/>
    <property type="match status" value="1"/>
</dbReference>